<evidence type="ECO:0000256" key="1">
    <source>
        <dbReference type="SAM" id="MobiDB-lite"/>
    </source>
</evidence>
<sequence length="470" mass="49820">MSESSGTGCGNNQCTVGKKLVTTKIPNLTSKKKEAVCKRPCKGKVPFNVPWCHRMGGWPAGSMVYTRCGYYFNVIKAMGNPDHNDSEWIPFDFEFLFGKLLQEMDCDSCPTIDGHVKPWISDGQTINKALAGETWCFEMVDDYTCETTHVFACATDEEVYKDIIEAPESWSPVKTAKELMCEMLHGAPAGPAGADGADGATGADGADGATGADGADGAKGDKGDKGDKGEKGDTGDTGADGKDFDITDKPVCTDVDFGEPDTPFFEQCHNVPELTEGCTIRKLGISTDAAGCTKVGWYNESSGQLVGGGSEAAPVGGTVRWPIDPTSHTANYDYTDLNADNAAGTINQAKLDQNGLMCFEANVPCDDMELALEIGATVVFDPTNAGISRFVVSVDGVFPTNAGGDVIAMDFFTSFEGSAKPVLNMNLAAGTHTLCVYLIGGSDTENLAQIVLQNTSTAKRPVYILSKRVP</sequence>
<reference evidence="2" key="1">
    <citation type="submission" date="2020-01" db="EMBL/GenBank/DDBJ databases">
        <authorList>
            <person name="Meier V. D."/>
            <person name="Meier V D."/>
        </authorList>
    </citation>
    <scope>NUCLEOTIDE SEQUENCE</scope>
    <source>
        <strain evidence="2">HLG_WM_MAG_09</strain>
    </source>
</reference>
<dbReference type="PANTHER" id="PTHR24637">
    <property type="entry name" value="COLLAGEN"/>
    <property type="match status" value="1"/>
</dbReference>
<dbReference type="InterPro" id="IPR008160">
    <property type="entry name" value="Collagen"/>
</dbReference>
<organism evidence="2">
    <name type="scientific">uncultured Thiotrichaceae bacterium</name>
    <dbReference type="NCBI Taxonomy" id="298394"/>
    <lineage>
        <taxon>Bacteria</taxon>
        <taxon>Pseudomonadati</taxon>
        <taxon>Pseudomonadota</taxon>
        <taxon>Gammaproteobacteria</taxon>
        <taxon>Thiotrichales</taxon>
        <taxon>Thiotrichaceae</taxon>
        <taxon>environmental samples</taxon>
    </lineage>
</organism>
<dbReference type="Pfam" id="PF01391">
    <property type="entry name" value="Collagen"/>
    <property type="match status" value="1"/>
</dbReference>
<name>A0A6S6UNF9_9GAMM</name>
<accession>A0A6S6UNF9</accession>
<protein>
    <recommendedName>
        <fullName evidence="3">Collagen triple helix repeat-containing protein</fullName>
    </recommendedName>
</protein>
<proteinExistence type="predicted"/>
<gene>
    <name evidence="2" type="ORF">HELGO_WM24234</name>
</gene>
<feature type="region of interest" description="Disordered" evidence="1">
    <location>
        <begin position="192"/>
        <end position="245"/>
    </location>
</feature>
<evidence type="ECO:0000313" key="2">
    <source>
        <dbReference type="EMBL" id="CAA6830193.1"/>
    </source>
</evidence>
<dbReference type="EMBL" id="CACVAT010000567">
    <property type="protein sequence ID" value="CAA6830193.1"/>
    <property type="molecule type" value="Genomic_DNA"/>
</dbReference>
<dbReference type="AlphaFoldDB" id="A0A6S6UNF9"/>
<feature type="compositionally biased region" description="Low complexity" evidence="1">
    <location>
        <begin position="192"/>
        <end position="215"/>
    </location>
</feature>
<feature type="compositionally biased region" description="Basic and acidic residues" evidence="1">
    <location>
        <begin position="216"/>
        <end position="245"/>
    </location>
</feature>
<evidence type="ECO:0008006" key="3">
    <source>
        <dbReference type="Google" id="ProtNLM"/>
    </source>
</evidence>